<keyword evidence="2" id="KW-0732">Signal</keyword>
<protein>
    <recommendedName>
        <fullName evidence="9">Retinol saturase</fullName>
    </recommendedName>
</protein>
<keyword evidence="3" id="KW-0274">FAD</keyword>
<dbReference type="PANTHER" id="PTHR46091">
    <property type="entry name" value="BLR7054 PROTEIN"/>
    <property type="match status" value="1"/>
</dbReference>
<dbReference type="Proteomes" id="UP000694419">
    <property type="component" value="Unplaced"/>
</dbReference>
<keyword evidence="5" id="KW-0520">NAD</keyword>
<organism evidence="7 8">
    <name type="scientific">Calidris pygmaea</name>
    <name type="common">Spoon-billed sandpiper</name>
    <dbReference type="NCBI Taxonomy" id="425635"/>
    <lineage>
        <taxon>Eukaryota</taxon>
        <taxon>Metazoa</taxon>
        <taxon>Chordata</taxon>
        <taxon>Craniata</taxon>
        <taxon>Vertebrata</taxon>
        <taxon>Euteleostomi</taxon>
        <taxon>Archelosauria</taxon>
        <taxon>Archosauria</taxon>
        <taxon>Dinosauria</taxon>
        <taxon>Saurischia</taxon>
        <taxon>Theropoda</taxon>
        <taxon>Coelurosauria</taxon>
        <taxon>Aves</taxon>
        <taxon>Neognathae</taxon>
        <taxon>Neoaves</taxon>
        <taxon>Charadriiformes</taxon>
        <taxon>Scolopacidae</taxon>
        <taxon>Calidris</taxon>
    </lineage>
</organism>
<keyword evidence="6" id="KW-0812">Transmembrane</keyword>
<reference evidence="7" key="2">
    <citation type="submission" date="2025-09" db="UniProtKB">
        <authorList>
            <consortium name="Ensembl"/>
        </authorList>
    </citation>
    <scope>IDENTIFICATION</scope>
</reference>
<dbReference type="PANTHER" id="PTHR46091:SF2">
    <property type="entry name" value="AMINE OXIDASE DOMAIN-CONTAINING PROTEIN"/>
    <property type="match status" value="1"/>
</dbReference>
<keyword evidence="4" id="KW-0521">NADP</keyword>
<dbReference type="AlphaFoldDB" id="A0A8C3JGB0"/>
<dbReference type="Ensembl" id="ENSCPGT00000006921.1">
    <property type="protein sequence ID" value="ENSCPGP00000006279.1"/>
    <property type="gene ID" value="ENSCPGG00000004511.1"/>
</dbReference>
<evidence type="ECO:0000256" key="3">
    <source>
        <dbReference type="ARBA" id="ARBA00022827"/>
    </source>
</evidence>
<reference evidence="7" key="1">
    <citation type="submission" date="2025-08" db="UniProtKB">
        <authorList>
            <consortium name="Ensembl"/>
        </authorList>
    </citation>
    <scope>IDENTIFICATION</scope>
</reference>
<keyword evidence="1" id="KW-0285">Flavoprotein</keyword>
<evidence type="ECO:0000256" key="4">
    <source>
        <dbReference type="ARBA" id="ARBA00022857"/>
    </source>
</evidence>
<proteinExistence type="predicted"/>
<sequence>PMSSGTQVSGGGVAVSPLPGSAALICLALQPRPPVPLPGQVEFVEAASPLTNQHYLAAPRGEMYGTEHDVGRFSPAVVAAMRAETPVKNLYLTGQDVFSCGLAGALHGGLICASAVLGRLLYLDLLLLKKKIKRRRGQQVA</sequence>
<evidence type="ECO:0008006" key="9">
    <source>
        <dbReference type="Google" id="ProtNLM"/>
    </source>
</evidence>
<evidence type="ECO:0000256" key="5">
    <source>
        <dbReference type="ARBA" id="ARBA00023027"/>
    </source>
</evidence>
<name>A0A8C3JGB0_9CHAR</name>
<keyword evidence="6" id="KW-1133">Transmembrane helix</keyword>
<accession>A0A8C3JGB0</accession>
<evidence type="ECO:0000256" key="6">
    <source>
        <dbReference type="SAM" id="Phobius"/>
    </source>
</evidence>
<keyword evidence="6" id="KW-0472">Membrane</keyword>
<feature type="transmembrane region" description="Helical" evidence="6">
    <location>
        <begin position="105"/>
        <end position="128"/>
    </location>
</feature>
<evidence type="ECO:0000256" key="1">
    <source>
        <dbReference type="ARBA" id="ARBA00022630"/>
    </source>
</evidence>
<evidence type="ECO:0000313" key="8">
    <source>
        <dbReference type="Proteomes" id="UP000694419"/>
    </source>
</evidence>
<dbReference type="InterPro" id="IPR052206">
    <property type="entry name" value="Retinol_saturase"/>
</dbReference>
<evidence type="ECO:0000313" key="7">
    <source>
        <dbReference type="Ensembl" id="ENSCPGP00000006279.1"/>
    </source>
</evidence>
<keyword evidence="8" id="KW-1185">Reference proteome</keyword>
<evidence type="ECO:0000256" key="2">
    <source>
        <dbReference type="ARBA" id="ARBA00022729"/>
    </source>
</evidence>